<feature type="region of interest" description="Disordered" evidence="1">
    <location>
        <begin position="20"/>
        <end position="285"/>
    </location>
</feature>
<evidence type="ECO:0000313" key="2">
    <source>
        <dbReference type="EMBL" id="CAA9269585.1"/>
    </source>
</evidence>
<dbReference type="EMBL" id="CADCTF010000156">
    <property type="protein sequence ID" value="CAA9269585.1"/>
    <property type="molecule type" value="Genomic_DNA"/>
</dbReference>
<name>A0A6J4J6V9_9ACTN</name>
<gene>
    <name evidence="2" type="ORF">AVDCRST_MAG50-3403</name>
</gene>
<sequence>GTGSGLAARSLRAARGAVLERRGVDGARVRCRRAGQRRASRRRSVGSTASSPRRGPAAAPQRPRRRRLLEGQAEGCRPDGRRAGQGAGRQGQDRAGQAAGGQGRAPGQRPGDALVRRAQERRRRSRRRVQPALPHHEGQDLRRRRPAQHLIGAGAALGRARRRRDAEPPAAGQGHRRRHRPPGAPGVPRQADGDARQHRGAARGAGPRQQPGQRSSGQEADAHPDAVRAAFRRLRHPGHGATGPAGRRPCRRRRRPAAKAGRAAGHGRPHRGGVHAAEAAPPRRV</sequence>
<feature type="compositionally biased region" description="Basic residues" evidence="1">
    <location>
        <begin position="29"/>
        <end position="44"/>
    </location>
</feature>
<dbReference type="AlphaFoldDB" id="A0A6J4J6V9"/>
<accession>A0A6J4J6V9</accession>
<proteinExistence type="predicted"/>
<organism evidence="2">
    <name type="scientific">uncultured Acidimicrobiales bacterium</name>
    <dbReference type="NCBI Taxonomy" id="310071"/>
    <lineage>
        <taxon>Bacteria</taxon>
        <taxon>Bacillati</taxon>
        <taxon>Actinomycetota</taxon>
        <taxon>Acidimicrobiia</taxon>
        <taxon>Acidimicrobiales</taxon>
        <taxon>environmental samples</taxon>
    </lineage>
</organism>
<feature type="compositionally biased region" description="Basic residues" evidence="1">
    <location>
        <begin position="119"/>
        <end position="129"/>
    </location>
</feature>
<feature type="compositionally biased region" description="Low complexity" evidence="1">
    <location>
        <begin position="202"/>
        <end position="214"/>
    </location>
</feature>
<feature type="non-terminal residue" evidence="2">
    <location>
        <position position="285"/>
    </location>
</feature>
<evidence type="ECO:0000256" key="1">
    <source>
        <dbReference type="SAM" id="MobiDB-lite"/>
    </source>
</evidence>
<feature type="compositionally biased region" description="Basic residues" evidence="1">
    <location>
        <begin position="248"/>
        <end position="257"/>
    </location>
</feature>
<protein>
    <submittedName>
        <fullName evidence="2">Uncharacterized protein</fullName>
    </submittedName>
</protein>
<feature type="non-terminal residue" evidence="2">
    <location>
        <position position="1"/>
    </location>
</feature>
<feature type="compositionally biased region" description="Low complexity" evidence="1">
    <location>
        <begin position="45"/>
        <end position="61"/>
    </location>
</feature>
<reference evidence="2" key="1">
    <citation type="submission" date="2020-02" db="EMBL/GenBank/DDBJ databases">
        <authorList>
            <person name="Meier V. D."/>
        </authorList>
    </citation>
    <scope>NUCLEOTIDE SEQUENCE</scope>
    <source>
        <strain evidence="2">AVDCRST_MAG50</strain>
    </source>
</reference>